<dbReference type="VEuPathDB" id="CryptoDB:Cvel_9562"/>
<organism evidence="1">
    <name type="scientific">Chromera velia CCMP2878</name>
    <dbReference type="NCBI Taxonomy" id="1169474"/>
    <lineage>
        <taxon>Eukaryota</taxon>
        <taxon>Sar</taxon>
        <taxon>Alveolata</taxon>
        <taxon>Colpodellida</taxon>
        <taxon>Chromeraceae</taxon>
        <taxon>Chromera</taxon>
    </lineage>
</organism>
<sequence length="630" mass="69309">MKLAVTTGFLVASSSNAFTHTGFGGQLRSQRTVAHVKPVTPKPLIEKPVEEVTEGEEKTVVPVSSDEPIPYTVAPDVLLPPWEADEVPRPEELVDPEDISEDAYVEGWVGLSDARARGMKIEDPDARPKQFVGDSASSFRNVNRARFLLPTTSFNEYSQLTNKVGKQLRQLPDQKGDVKKFTKMVQLEDAGNDDEDIAFAQNFGMWGKYPQEIPEGAVTEPNMDQKVEDLPKKGDWYDMTWDPKDKKDTQGRAVEPYLVREETNEWTTAIDKTKEFGTLQKSTTYDVHAAEAGLAQGQDIGKLMTDSRDQTNMIDAIASASRMEAKEVSQYISMLKKVFKAMPDGAKKFEAALKSLAGASGIKMSPEEAVRAVESIPSGLAPLMADAEGRRMRDALEAKSVTPRTLFNIMKSYGDLDKAVRPDDAAFFLYSQGQEPLDDVTDAGLGFEIEADFAICYLRGAGIPEGNYDAALKELVSVGLLSEGADLGALSKLAKDKNHKTLLNDEKMYGFKIMHRIINREWVESVPVGWSEEAKTFPAGVAVPIGIPSSVSQLDGAYPAEKELDQIIASLPETKGADFSLCRQTEAKWRDAIVKALNLDMTHVWRNGAEGFLEQDSFNDDFLAMKAGAV</sequence>
<reference evidence="1" key="1">
    <citation type="submission" date="2014-11" db="EMBL/GenBank/DDBJ databases">
        <authorList>
            <person name="Otto D Thomas"/>
            <person name="Naeem Raeece"/>
        </authorList>
    </citation>
    <scope>NUCLEOTIDE SEQUENCE</scope>
</reference>
<dbReference type="AlphaFoldDB" id="A0A0G4HYR6"/>
<dbReference type="EMBL" id="CDMZ01004424">
    <property type="protein sequence ID" value="CEM49706.1"/>
    <property type="molecule type" value="Genomic_DNA"/>
</dbReference>
<name>A0A0G4HYR6_9ALVE</name>
<accession>A0A0G4HYR6</accession>
<gene>
    <name evidence="1" type="ORF">Cvel_9562</name>
</gene>
<protein>
    <submittedName>
        <fullName evidence="1">Uncharacterized protein</fullName>
    </submittedName>
</protein>
<evidence type="ECO:0000313" key="1">
    <source>
        <dbReference type="EMBL" id="CEM49706.1"/>
    </source>
</evidence>
<proteinExistence type="predicted"/>